<feature type="domain" description="H15" evidence="5">
    <location>
        <begin position="42"/>
        <end position="111"/>
    </location>
</feature>
<dbReference type="OrthoDB" id="1110759at2759"/>
<evidence type="ECO:0000256" key="3">
    <source>
        <dbReference type="ARBA" id="ARBA00023242"/>
    </source>
</evidence>
<feature type="region of interest" description="Disordered" evidence="4">
    <location>
        <begin position="298"/>
        <end position="337"/>
    </location>
</feature>
<evidence type="ECO:0000313" key="7">
    <source>
        <dbReference type="Proteomes" id="UP000233837"/>
    </source>
</evidence>
<comment type="subcellular location">
    <subcellularLocation>
        <location evidence="1">Nucleus</location>
    </subcellularLocation>
</comment>
<dbReference type="CDD" id="cd00073">
    <property type="entry name" value="H15"/>
    <property type="match status" value="1"/>
</dbReference>
<dbReference type="InterPro" id="IPR036390">
    <property type="entry name" value="WH_DNA-bd_sf"/>
</dbReference>
<dbReference type="GO" id="GO:0005730">
    <property type="term" value="C:nucleolus"/>
    <property type="evidence" value="ECO:0007669"/>
    <property type="project" value="TreeGrafter"/>
</dbReference>
<protein>
    <submittedName>
        <fullName evidence="6">Histone H1.2</fullName>
    </submittedName>
</protein>
<reference evidence="6 7" key="1">
    <citation type="journal article" date="2016" name="Sci. Rep.">
        <title>The Dendrobium catenatum Lindl. genome sequence provides insights into polysaccharide synthase, floral development and adaptive evolution.</title>
        <authorList>
            <person name="Zhang G.Q."/>
            <person name="Xu Q."/>
            <person name="Bian C."/>
            <person name="Tsai W.C."/>
            <person name="Yeh C.M."/>
            <person name="Liu K.W."/>
            <person name="Yoshida K."/>
            <person name="Zhang L.S."/>
            <person name="Chang S.B."/>
            <person name="Chen F."/>
            <person name="Shi Y."/>
            <person name="Su Y.Y."/>
            <person name="Zhang Y.Q."/>
            <person name="Chen L.J."/>
            <person name="Yin Y."/>
            <person name="Lin M."/>
            <person name="Huang H."/>
            <person name="Deng H."/>
            <person name="Wang Z.W."/>
            <person name="Zhu S.L."/>
            <person name="Zhao X."/>
            <person name="Deng C."/>
            <person name="Niu S.C."/>
            <person name="Huang J."/>
            <person name="Wang M."/>
            <person name="Liu G.H."/>
            <person name="Yang H.J."/>
            <person name="Xiao X.J."/>
            <person name="Hsiao Y.Y."/>
            <person name="Wu W.L."/>
            <person name="Chen Y.Y."/>
            <person name="Mitsuda N."/>
            <person name="Ohme-Takagi M."/>
            <person name="Luo Y.B."/>
            <person name="Van de Peer Y."/>
            <person name="Liu Z.J."/>
        </authorList>
    </citation>
    <scope>NUCLEOTIDE SEQUENCE [LARGE SCALE GENOMIC DNA]</scope>
    <source>
        <tissue evidence="6">The whole plant</tissue>
    </source>
</reference>
<evidence type="ECO:0000256" key="2">
    <source>
        <dbReference type="ARBA" id="ARBA00023125"/>
    </source>
</evidence>
<keyword evidence="3" id="KW-0539">Nucleus</keyword>
<dbReference type="SMART" id="SM00384">
    <property type="entry name" value="AT_hook"/>
    <property type="match status" value="7"/>
</dbReference>
<dbReference type="InterPro" id="IPR036388">
    <property type="entry name" value="WH-like_DNA-bd_sf"/>
</dbReference>
<dbReference type="Pfam" id="PF00538">
    <property type="entry name" value="Linker_histone"/>
    <property type="match status" value="1"/>
</dbReference>
<dbReference type="PANTHER" id="PTHR11467">
    <property type="entry name" value="HISTONE H1"/>
    <property type="match status" value="1"/>
</dbReference>
<gene>
    <name evidence="6" type="ORF">MA16_Dca027710</name>
</gene>
<feature type="region of interest" description="Disordered" evidence="4">
    <location>
        <begin position="217"/>
        <end position="265"/>
    </location>
</feature>
<evidence type="ECO:0000313" key="6">
    <source>
        <dbReference type="EMBL" id="PKU75753.1"/>
    </source>
</evidence>
<dbReference type="EMBL" id="KZ502576">
    <property type="protein sequence ID" value="PKU75753.1"/>
    <property type="molecule type" value="Genomic_DNA"/>
</dbReference>
<feature type="compositionally biased region" description="Basic residues" evidence="4">
    <location>
        <begin position="219"/>
        <end position="242"/>
    </location>
</feature>
<accession>A0A2I0WJB1</accession>
<dbReference type="SUPFAM" id="SSF46785">
    <property type="entry name" value="Winged helix' DNA-binding domain"/>
    <property type="match status" value="1"/>
</dbReference>
<dbReference type="PROSITE" id="PS51504">
    <property type="entry name" value="H15"/>
    <property type="match status" value="1"/>
</dbReference>
<dbReference type="GO" id="GO:0030261">
    <property type="term" value="P:chromosome condensation"/>
    <property type="evidence" value="ECO:0007669"/>
    <property type="project" value="TreeGrafter"/>
</dbReference>
<keyword evidence="7" id="KW-1185">Reference proteome</keyword>
<proteinExistence type="predicted"/>
<sequence>MADAVASSTPSAAGDAAIATDGIATDGISTDGISTVPSIAHNHPPYDDMILRAIEALKGRKGSSWYAISKYISDNYSDLPPTHATLLTDHLRQLHSKGVIRMLKLCYKLEDGSRKLGRPPKSVPSGEPRKRGRPPKLLSDVSATNKGKPGRPPKGTGPLVNGPVYIVSQAEQLSSGLLQGFPGAVAIVLPKSLLSEKAAKSPILILPKGIQSLVDASAGKKKRGRPKNVDIKKKRGRPRKKAASAFSRQELGSYGDENGKPANLVAKGPGRPWKIRDLLVPGNTGEILEKSRETDILGSVQGAQDTTGLEVKKRSVGRPRKTPLVEGSNPPSDVLVK</sequence>
<dbReference type="GO" id="GO:0045910">
    <property type="term" value="P:negative regulation of DNA recombination"/>
    <property type="evidence" value="ECO:0007669"/>
    <property type="project" value="TreeGrafter"/>
</dbReference>
<dbReference type="STRING" id="906689.A0A2I0WJB1"/>
<dbReference type="PANTHER" id="PTHR11467:SF29">
    <property type="entry name" value="OS03G0711600 PROTEIN"/>
    <property type="match status" value="1"/>
</dbReference>
<feature type="region of interest" description="Disordered" evidence="4">
    <location>
        <begin position="114"/>
        <end position="160"/>
    </location>
</feature>
<evidence type="ECO:0000256" key="4">
    <source>
        <dbReference type="SAM" id="MobiDB-lite"/>
    </source>
</evidence>
<dbReference type="AlphaFoldDB" id="A0A2I0WJB1"/>
<dbReference type="Gene3D" id="1.10.10.10">
    <property type="entry name" value="Winged helix-like DNA-binding domain superfamily/Winged helix DNA-binding domain"/>
    <property type="match status" value="1"/>
</dbReference>
<dbReference type="InterPro" id="IPR017956">
    <property type="entry name" value="AT_hook_DNA-bd_motif"/>
</dbReference>
<dbReference type="GO" id="GO:0003690">
    <property type="term" value="F:double-stranded DNA binding"/>
    <property type="evidence" value="ECO:0007669"/>
    <property type="project" value="TreeGrafter"/>
</dbReference>
<dbReference type="GO" id="GO:0031492">
    <property type="term" value="F:nucleosomal DNA binding"/>
    <property type="evidence" value="ECO:0007669"/>
    <property type="project" value="TreeGrafter"/>
</dbReference>
<keyword evidence="2" id="KW-0238">DNA-binding</keyword>
<dbReference type="PRINTS" id="PR00929">
    <property type="entry name" value="ATHOOK"/>
</dbReference>
<dbReference type="SMART" id="SM00526">
    <property type="entry name" value="H15"/>
    <property type="match status" value="1"/>
</dbReference>
<dbReference type="GO" id="GO:0000786">
    <property type="term" value="C:nucleosome"/>
    <property type="evidence" value="ECO:0007669"/>
    <property type="project" value="InterPro"/>
</dbReference>
<evidence type="ECO:0000256" key="1">
    <source>
        <dbReference type="ARBA" id="ARBA00004123"/>
    </source>
</evidence>
<dbReference type="GO" id="GO:0006334">
    <property type="term" value="P:nucleosome assembly"/>
    <property type="evidence" value="ECO:0007669"/>
    <property type="project" value="InterPro"/>
</dbReference>
<reference evidence="6 7" key="2">
    <citation type="journal article" date="2017" name="Nature">
        <title>The Apostasia genome and the evolution of orchids.</title>
        <authorList>
            <person name="Zhang G.Q."/>
            <person name="Liu K.W."/>
            <person name="Li Z."/>
            <person name="Lohaus R."/>
            <person name="Hsiao Y.Y."/>
            <person name="Niu S.C."/>
            <person name="Wang J.Y."/>
            <person name="Lin Y.C."/>
            <person name="Xu Q."/>
            <person name="Chen L.J."/>
            <person name="Yoshida K."/>
            <person name="Fujiwara S."/>
            <person name="Wang Z.W."/>
            <person name="Zhang Y.Q."/>
            <person name="Mitsuda N."/>
            <person name="Wang M."/>
            <person name="Liu G.H."/>
            <person name="Pecoraro L."/>
            <person name="Huang H.X."/>
            <person name="Xiao X.J."/>
            <person name="Lin M."/>
            <person name="Wu X.Y."/>
            <person name="Wu W.L."/>
            <person name="Chen Y.Y."/>
            <person name="Chang S.B."/>
            <person name="Sakamoto S."/>
            <person name="Ohme-Takagi M."/>
            <person name="Yagi M."/>
            <person name="Zeng S.J."/>
            <person name="Shen C.Y."/>
            <person name="Yeh C.M."/>
            <person name="Luo Y.B."/>
            <person name="Tsai W.C."/>
            <person name="Van de Peer Y."/>
            <person name="Liu Z.J."/>
        </authorList>
    </citation>
    <scope>NUCLEOTIDE SEQUENCE [LARGE SCALE GENOMIC DNA]</scope>
    <source>
        <tissue evidence="6">The whole plant</tissue>
    </source>
</reference>
<dbReference type="InterPro" id="IPR005818">
    <property type="entry name" value="Histone_H1/H5_H15"/>
</dbReference>
<organism evidence="6 7">
    <name type="scientific">Dendrobium catenatum</name>
    <dbReference type="NCBI Taxonomy" id="906689"/>
    <lineage>
        <taxon>Eukaryota</taxon>
        <taxon>Viridiplantae</taxon>
        <taxon>Streptophyta</taxon>
        <taxon>Embryophyta</taxon>
        <taxon>Tracheophyta</taxon>
        <taxon>Spermatophyta</taxon>
        <taxon>Magnoliopsida</taxon>
        <taxon>Liliopsida</taxon>
        <taxon>Asparagales</taxon>
        <taxon>Orchidaceae</taxon>
        <taxon>Epidendroideae</taxon>
        <taxon>Malaxideae</taxon>
        <taxon>Dendrobiinae</taxon>
        <taxon>Dendrobium</taxon>
    </lineage>
</organism>
<evidence type="ECO:0000259" key="5">
    <source>
        <dbReference type="PROSITE" id="PS51504"/>
    </source>
</evidence>
<name>A0A2I0WJB1_9ASPA</name>
<dbReference type="Proteomes" id="UP000233837">
    <property type="component" value="Unassembled WGS sequence"/>
</dbReference>